<evidence type="ECO:0000259" key="1">
    <source>
        <dbReference type="Pfam" id="PF00753"/>
    </source>
</evidence>
<evidence type="ECO:0000313" key="2">
    <source>
        <dbReference type="EMBL" id="OEJ26930.1"/>
    </source>
</evidence>
<evidence type="ECO:0000313" key="3">
    <source>
        <dbReference type="Proteomes" id="UP000095759"/>
    </source>
</evidence>
<dbReference type="EMBL" id="MEHJ01000001">
    <property type="protein sequence ID" value="OEJ26930.1"/>
    <property type="molecule type" value="Genomic_DNA"/>
</dbReference>
<accession>A0A1E5PBL1</accession>
<feature type="domain" description="Metallo-beta-lactamase" evidence="1">
    <location>
        <begin position="2"/>
        <end position="170"/>
    </location>
</feature>
<dbReference type="STRING" id="285458.BGM19_14055"/>
<dbReference type="Proteomes" id="UP000095759">
    <property type="component" value="Unassembled WGS sequence"/>
</dbReference>
<dbReference type="InterPro" id="IPR036866">
    <property type="entry name" value="RibonucZ/Hydroxyglut_hydro"/>
</dbReference>
<dbReference type="Gene3D" id="3.60.15.10">
    <property type="entry name" value="Ribonuclease Z/Hydroxyacylglutathione hydrolase-like"/>
    <property type="match status" value="1"/>
</dbReference>
<proteinExistence type="predicted"/>
<organism evidence="2 3">
    <name type="scientific">Streptomyces agglomeratus</name>
    <dbReference type="NCBI Taxonomy" id="285458"/>
    <lineage>
        <taxon>Bacteria</taxon>
        <taxon>Bacillati</taxon>
        <taxon>Actinomycetota</taxon>
        <taxon>Actinomycetes</taxon>
        <taxon>Kitasatosporales</taxon>
        <taxon>Streptomycetaceae</taxon>
        <taxon>Streptomyces</taxon>
    </lineage>
</organism>
<comment type="caution">
    <text evidence="2">The sequence shown here is derived from an EMBL/GenBank/DDBJ whole genome shotgun (WGS) entry which is preliminary data.</text>
</comment>
<dbReference type="PANTHER" id="PTHR30619:SF1">
    <property type="entry name" value="RECOMBINATION PROTEIN 2"/>
    <property type="match status" value="1"/>
</dbReference>
<dbReference type="Pfam" id="PF00753">
    <property type="entry name" value="Lactamase_B"/>
    <property type="match status" value="1"/>
</dbReference>
<dbReference type="AlphaFoldDB" id="A0A1E5PBL1"/>
<protein>
    <recommendedName>
        <fullName evidence="1">Metallo-beta-lactamase domain-containing protein</fullName>
    </recommendedName>
</protein>
<dbReference type="PANTHER" id="PTHR30619">
    <property type="entry name" value="DNA INTERNALIZATION/COMPETENCE PROTEIN COMEC/REC2"/>
    <property type="match status" value="1"/>
</dbReference>
<dbReference type="InterPro" id="IPR001279">
    <property type="entry name" value="Metallo-B-lactamas"/>
</dbReference>
<dbReference type="SUPFAM" id="SSF56281">
    <property type="entry name" value="Metallo-hydrolase/oxidoreductase"/>
    <property type="match status" value="1"/>
</dbReference>
<dbReference type="InterPro" id="IPR052159">
    <property type="entry name" value="Competence_DNA_uptake"/>
</dbReference>
<reference evidence="2 3" key="1">
    <citation type="submission" date="2016-08" db="EMBL/GenBank/DDBJ databases">
        <title>Complete genome sequence of Streptomyces agglomeratus strain 6-3-2, a novel anti-MRSA actinomycete isolated from Wuli of Tebit, China.</title>
        <authorList>
            <person name="Chen X."/>
        </authorList>
    </citation>
    <scope>NUCLEOTIDE SEQUENCE [LARGE SCALE GENOMIC DNA]</scope>
    <source>
        <strain evidence="2 3">6-3-2</strain>
    </source>
</reference>
<keyword evidence="3" id="KW-1185">Reference proteome</keyword>
<name>A0A1E5PBL1_9ACTN</name>
<gene>
    <name evidence="2" type="ORF">AS594_23055</name>
</gene>
<sequence length="230" mass="24422">MDAGPDPRRVDRCLRALGVTRVPLLLLTHFHADHVAGLPGVLRGRAVGEIRTTSLQDPPEQSAFVRRTAAAARVPLLETVPGDHRRIGPLSWRALWPQPFPTPLPEEPNDASVTLLVRSGALTLLLLGDLEPPAQQALLRAHPILPPVDVLKVAHHGSAYQDPALLARARPRLALVSCGRDNPYGHPSPRTLAALSTGGAAVLRTDTDGAIAVTGAGRDMRAVPAGRDAL</sequence>